<protein>
    <submittedName>
        <fullName evidence="6">TetR/AcrR family transcriptional regulator</fullName>
    </submittedName>
</protein>
<dbReference type="EMBL" id="CP116942">
    <property type="protein sequence ID" value="WCO66810.1"/>
    <property type="molecule type" value="Genomic_DNA"/>
</dbReference>
<evidence type="ECO:0000313" key="6">
    <source>
        <dbReference type="EMBL" id="WCO66810.1"/>
    </source>
</evidence>
<keyword evidence="1" id="KW-0805">Transcription regulation</keyword>
<organism evidence="6 7">
    <name type="scientific">Iamia majanohamensis</name>
    <dbReference type="NCBI Taxonomy" id="467976"/>
    <lineage>
        <taxon>Bacteria</taxon>
        <taxon>Bacillati</taxon>
        <taxon>Actinomycetota</taxon>
        <taxon>Acidimicrobiia</taxon>
        <taxon>Acidimicrobiales</taxon>
        <taxon>Iamiaceae</taxon>
        <taxon>Iamia</taxon>
    </lineage>
</organism>
<dbReference type="PANTHER" id="PTHR30055:SF234">
    <property type="entry name" value="HTH-TYPE TRANSCRIPTIONAL REGULATOR BETI"/>
    <property type="match status" value="1"/>
</dbReference>
<dbReference type="PROSITE" id="PS50977">
    <property type="entry name" value="HTH_TETR_2"/>
    <property type="match status" value="1"/>
</dbReference>
<dbReference type="RefSeq" id="WP_272736332.1">
    <property type="nucleotide sequence ID" value="NZ_CP116942.1"/>
</dbReference>
<evidence type="ECO:0000256" key="3">
    <source>
        <dbReference type="ARBA" id="ARBA00023163"/>
    </source>
</evidence>
<dbReference type="GO" id="GO:0003700">
    <property type="term" value="F:DNA-binding transcription factor activity"/>
    <property type="evidence" value="ECO:0007669"/>
    <property type="project" value="TreeGrafter"/>
</dbReference>
<keyword evidence="2 4" id="KW-0238">DNA-binding</keyword>
<evidence type="ECO:0000256" key="1">
    <source>
        <dbReference type="ARBA" id="ARBA00023015"/>
    </source>
</evidence>
<dbReference type="KEGG" id="ima:PO878_20160"/>
<accession>A0AAE9Y5H4</accession>
<dbReference type="GO" id="GO:0000976">
    <property type="term" value="F:transcription cis-regulatory region binding"/>
    <property type="evidence" value="ECO:0007669"/>
    <property type="project" value="TreeGrafter"/>
</dbReference>
<name>A0AAE9Y5H4_9ACTN</name>
<evidence type="ECO:0000256" key="2">
    <source>
        <dbReference type="ARBA" id="ARBA00023125"/>
    </source>
</evidence>
<dbReference type="SUPFAM" id="SSF46689">
    <property type="entry name" value="Homeodomain-like"/>
    <property type="match status" value="1"/>
</dbReference>
<dbReference type="AlphaFoldDB" id="A0AAE9Y5H4"/>
<keyword evidence="3" id="KW-0804">Transcription</keyword>
<gene>
    <name evidence="6" type="ORF">PO878_20160</name>
</gene>
<dbReference type="Proteomes" id="UP001216390">
    <property type="component" value="Chromosome"/>
</dbReference>
<dbReference type="PANTHER" id="PTHR30055">
    <property type="entry name" value="HTH-TYPE TRANSCRIPTIONAL REGULATOR RUTR"/>
    <property type="match status" value="1"/>
</dbReference>
<evidence type="ECO:0000313" key="7">
    <source>
        <dbReference type="Proteomes" id="UP001216390"/>
    </source>
</evidence>
<dbReference type="InterPro" id="IPR001647">
    <property type="entry name" value="HTH_TetR"/>
</dbReference>
<proteinExistence type="predicted"/>
<reference evidence="6" key="1">
    <citation type="submission" date="2023-01" db="EMBL/GenBank/DDBJ databases">
        <title>The diversity of Class Acidimicrobiia in South China Sea sediment environments and the proposal of Iamia marina sp. nov., a novel species of the genus Iamia.</title>
        <authorList>
            <person name="He Y."/>
            <person name="Tian X."/>
        </authorList>
    </citation>
    <scope>NUCLEOTIDE SEQUENCE</scope>
    <source>
        <strain evidence="6">DSM 19957</strain>
    </source>
</reference>
<dbReference type="Pfam" id="PF00440">
    <property type="entry name" value="TetR_N"/>
    <property type="match status" value="1"/>
</dbReference>
<dbReference type="Gene3D" id="1.10.357.10">
    <property type="entry name" value="Tetracycline Repressor, domain 2"/>
    <property type="match status" value="1"/>
</dbReference>
<keyword evidence="7" id="KW-1185">Reference proteome</keyword>
<evidence type="ECO:0000256" key="4">
    <source>
        <dbReference type="PROSITE-ProRule" id="PRU00335"/>
    </source>
</evidence>
<dbReference type="InterPro" id="IPR050109">
    <property type="entry name" value="HTH-type_TetR-like_transc_reg"/>
</dbReference>
<dbReference type="InterPro" id="IPR009057">
    <property type="entry name" value="Homeodomain-like_sf"/>
</dbReference>
<sequence>MGHKHTSTEILDGAVAVAFADGLSRVTYGRVAAHLGISDRTVVYYFPSKEDLVGEVLLALGARLVDVLAPAMAGPFPDHLALARRAWPVLADEEADRVFALFFEANGLAATGLAPYAELVPLLVGRWVDWAAGLLEGRRDRRRAEAEAAVALLDGLLLMRLLGGGGAADRAARRLGVTGRRPPPPP</sequence>
<feature type="DNA-binding region" description="H-T-H motif" evidence="4">
    <location>
        <begin position="27"/>
        <end position="46"/>
    </location>
</feature>
<evidence type="ECO:0000259" key="5">
    <source>
        <dbReference type="PROSITE" id="PS50977"/>
    </source>
</evidence>
<feature type="domain" description="HTH tetR-type" evidence="5">
    <location>
        <begin position="4"/>
        <end position="64"/>
    </location>
</feature>